<reference evidence="7 8" key="1">
    <citation type="submission" date="2016-11" db="EMBL/GenBank/DDBJ databases">
        <title>Trade-off between light-utilization and light-protection in marine flavobacteria.</title>
        <authorList>
            <person name="Kumagai Y."/>
        </authorList>
    </citation>
    <scope>NUCLEOTIDE SEQUENCE [LARGE SCALE GENOMIC DNA]</scope>
    <source>
        <strain evidence="7 8">NBRC 107125</strain>
    </source>
</reference>
<dbReference type="InterPro" id="IPR002355">
    <property type="entry name" value="Cu_oxidase_Cu_BS"/>
</dbReference>
<dbReference type="PANTHER" id="PTHR11709">
    <property type="entry name" value="MULTI-COPPER OXIDASE"/>
    <property type="match status" value="1"/>
</dbReference>
<organism evidence="7 8">
    <name type="scientific">Oceanicoccus sagamiensis</name>
    <dbReference type="NCBI Taxonomy" id="716816"/>
    <lineage>
        <taxon>Bacteria</taxon>
        <taxon>Pseudomonadati</taxon>
        <taxon>Pseudomonadota</taxon>
        <taxon>Gammaproteobacteria</taxon>
        <taxon>Cellvibrionales</taxon>
        <taxon>Spongiibacteraceae</taxon>
        <taxon>Oceanicoccus</taxon>
    </lineage>
</organism>
<sequence length="668" mass="75649">MMQFFIALIALSVVLPSWGEEKFYSLTVDTLPVNFSGKPVQAMAINQTIPGPVLEFTVGDTAVITVTNRLDSDASIHWHGLLLPQDQDGVPYLTYFPIKPGKSFTYRFPITHAGTYWYHSHTNIDEQRGQYGAIIIHPKEKDPRQYDYDKVVQLSDWTDEDPRAVLNNLKKSGEWYAYKKHSVVSLQGYLERDKFDTWLSNRWQRMEGMDVSDVGYDAFLANGQQQLQLLPQAKAGEKVRLRLINSAASSYFSIEQSDQPFIVIAADGIDVQPVKVKSLLMGMAETYDVIVTIPASGAVNIHANNIDGSGYAAITIGSGQAVPAPLPSKPDLYQAMDHSNHSAHSSHHTGHAMHHQPAIRALSYQQLKTTSPVKFSGPLREIKLDLTGDMENYNWSFNNTILSNADKIKINRGEVVRMTFNNTTMMRHPLHLHGHFFKVISGNGDFDVIKHTVDVGPMATVTIEFAANAEKDWLFHCHNLYHAKTGMARVLRYSDYQGNPAFMKAKMASNEIMDTDGYWRTDTSLYSDYISGKIRYSNYRYALEAEAERSGWEESEAEVAALYRIDQWTQLYLGSQYEWEDSDWEYQLGVRYHAPFNIELDSWLNDDKEIHIGFETSFQLTTHWQLELEADSEGEHGGFLQWRNSPAYAIGIGKTDDTDIMLGISATF</sequence>
<evidence type="ECO:0000313" key="8">
    <source>
        <dbReference type="Proteomes" id="UP000193450"/>
    </source>
</evidence>
<dbReference type="OrthoDB" id="9757546at2"/>
<protein>
    <recommendedName>
        <fullName evidence="9">Copper oxidase</fullName>
    </recommendedName>
</protein>
<gene>
    <name evidence="7" type="ORF">BST96_04085</name>
</gene>
<evidence type="ECO:0000259" key="6">
    <source>
        <dbReference type="Pfam" id="PF07732"/>
    </source>
</evidence>
<dbReference type="InterPro" id="IPR001117">
    <property type="entry name" value="Cu-oxidase_2nd"/>
</dbReference>
<evidence type="ECO:0000313" key="7">
    <source>
        <dbReference type="EMBL" id="ARN73358.1"/>
    </source>
</evidence>
<dbReference type="CDD" id="cd13896">
    <property type="entry name" value="CuRO_3_CopA"/>
    <property type="match status" value="1"/>
</dbReference>
<evidence type="ECO:0000256" key="3">
    <source>
        <dbReference type="ARBA" id="ARBA00023008"/>
    </source>
</evidence>
<dbReference type="STRING" id="716816.BST96_04085"/>
<dbReference type="InterPro" id="IPR034279">
    <property type="entry name" value="CuRO_3_CopA"/>
</dbReference>
<dbReference type="Proteomes" id="UP000193450">
    <property type="component" value="Chromosome"/>
</dbReference>
<dbReference type="Pfam" id="PF00394">
    <property type="entry name" value="Cu-oxidase"/>
    <property type="match status" value="1"/>
</dbReference>
<name>A0A1X9N5J1_9GAMM</name>
<dbReference type="AlphaFoldDB" id="A0A1X9N5J1"/>
<dbReference type="Pfam" id="PF07731">
    <property type="entry name" value="Cu-oxidase_2"/>
    <property type="match status" value="1"/>
</dbReference>
<dbReference type="Gene3D" id="2.60.40.420">
    <property type="entry name" value="Cupredoxins - blue copper proteins"/>
    <property type="match status" value="3"/>
</dbReference>
<dbReference type="GO" id="GO:0016491">
    <property type="term" value="F:oxidoreductase activity"/>
    <property type="evidence" value="ECO:0007669"/>
    <property type="project" value="UniProtKB-KW"/>
</dbReference>
<keyword evidence="8" id="KW-1185">Reference proteome</keyword>
<proteinExistence type="predicted"/>
<dbReference type="Pfam" id="PF07732">
    <property type="entry name" value="Cu-oxidase_3"/>
    <property type="match status" value="1"/>
</dbReference>
<evidence type="ECO:0000256" key="1">
    <source>
        <dbReference type="ARBA" id="ARBA00022723"/>
    </source>
</evidence>
<dbReference type="InterPro" id="IPR011706">
    <property type="entry name" value="Cu-oxidase_C"/>
</dbReference>
<evidence type="ECO:0008006" key="9">
    <source>
        <dbReference type="Google" id="ProtNLM"/>
    </source>
</evidence>
<dbReference type="PANTHER" id="PTHR11709:SF394">
    <property type="entry name" value="FI03373P-RELATED"/>
    <property type="match status" value="1"/>
</dbReference>
<dbReference type="EMBL" id="CP019343">
    <property type="protein sequence ID" value="ARN73358.1"/>
    <property type="molecule type" value="Genomic_DNA"/>
</dbReference>
<dbReference type="InterPro" id="IPR008972">
    <property type="entry name" value="Cupredoxin"/>
</dbReference>
<dbReference type="KEGG" id="osg:BST96_04085"/>
<evidence type="ECO:0000259" key="5">
    <source>
        <dbReference type="Pfam" id="PF07731"/>
    </source>
</evidence>
<evidence type="ECO:0000259" key="4">
    <source>
        <dbReference type="Pfam" id="PF00394"/>
    </source>
</evidence>
<dbReference type="InterPro" id="IPR011707">
    <property type="entry name" value="Cu-oxidase-like_N"/>
</dbReference>
<keyword evidence="2" id="KW-0560">Oxidoreductase</keyword>
<dbReference type="InterPro" id="IPR045087">
    <property type="entry name" value="Cu-oxidase_fam"/>
</dbReference>
<dbReference type="RefSeq" id="WP_085757469.1">
    <property type="nucleotide sequence ID" value="NZ_CP019343.1"/>
</dbReference>
<feature type="domain" description="Plastocyanin-like" evidence="5">
    <location>
        <begin position="381"/>
        <end position="494"/>
    </location>
</feature>
<feature type="domain" description="Plastocyanin-like" evidence="6">
    <location>
        <begin position="31"/>
        <end position="140"/>
    </location>
</feature>
<keyword evidence="1" id="KW-0479">Metal-binding</keyword>
<keyword evidence="3" id="KW-0186">Copper</keyword>
<dbReference type="PROSITE" id="PS00080">
    <property type="entry name" value="MULTICOPPER_OXIDASE2"/>
    <property type="match status" value="1"/>
</dbReference>
<feature type="domain" description="Plastocyanin-like" evidence="4">
    <location>
        <begin position="151"/>
        <end position="296"/>
    </location>
</feature>
<evidence type="ECO:0000256" key="2">
    <source>
        <dbReference type="ARBA" id="ARBA00023002"/>
    </source>
</evidence>
<dbReference type="GO" id="GO:0005507">
    <property type="term" value="F:copper ion binding"/>
    <property type="evidence" value="ECO:0007669"/>
    <property type="project" value="InterPro"/>
</dbReference>
<accession>A0A1X9N5J1</accession>
<dbReference type="SUPFAM" id="SSF49503">
    <property type="entry name" value="Cupredoxins"/>
    <property type="match status" value="3"/>
</dbReference>